<dbReference type="PANTHER" id="PTHR43200:SF6">
    <property type="entry name" value="3'(2'),5'-BISPHOSPHATE NUCLEOTIDASE"/>
    <property type="match status" value="1"/>
</dbReference>
<dbReference type="FunFam" id="3.30.540.10:FF:000003">
    <property type="entry name" value="Inositol-1-monophosphatase"/>
    <property type="match status" value="1"/>
</dbReference>
<comment type="cofactor">
    <cofactor evidence="2 9">
        <name>Mg(2+)</name>
        <dbReference type="ChEBI" id="CHEBI:18420"/>
    </cofactor>
</comment>
<evidence type="ECO:0000256" key="8">
    <source>
        <dbReference type="ARBA" id="ARBA00022842"/>
    </source>
</evidence>
<feature type="binding site" evidence="9">
    <location>
        <position position="68"/>
    </location>
    <ligand>
        <name>Mg(2+)</name>
        <dbReference type="ChEBI" id="CHEBI:18420"/>
        <label>1</label>
        <note>catalytic</note>
    </ligand>
</feature>
<keyword evidence="7" id="KW-0378">Hydrolase</keyword>
<reference evidence="10 11" key="1">
    <citation type="submission" date="2020-02" db="EMBL/GenBank/DDBJ databases">
        <title>Rhodobacter algicola sp. nov., isolated from microalga culture.</title>
        <authorList>
            <person name="Park C.-Y."/>
        </authorList>
    </citation>
    <scope>NUCLEOTIDE SEQUENCE [LARGE SCALE GENOMIC DNA]</scope>
    <source>
        <strain evidence="10 11">ETT8</strain>
    </source>
</reference>
<keyword evidence="8 9" id="KW-0460">Magnesium</keyword>
<evidence type="ECO:0000256" key="6">
    <source>
        <dbReference type="ARBA" id="ARBA00022723"/>
    </source>
</evidence>
<dbReference type="PANTHER" id="PTHR43200">
    <property type="entry name" value="PHOSPHATASE"/>
    <property type="match status" value="1"/>
</dbReference>
<dbReference type="PRINTS" id="PR00377">
    <property type="entry name" value="IMPHPHTASES"/>
</dbReference>
<feature type="binding site" evidence="9">
    <location>
        <position position="208"/>
    </location>
    <ligand>
        <name>Mg(2+)</name>
        <dbReference type="ChEBI" id="CHEBI:18420"/>
        <label>1</label>
        <note>catalytic</note>
    </ligand>
</feature>
<dbReference type="GO" id="GO:0000105">
    <property type="term" value="P:L-histidine biosynthetic process"/>
    <property type="evidence" value="ECO:0007669"/>
    <property type="project" value="TreeGrafter"/>
</dbReference>
<dbReference type="Gene3D" id="3.40.190.80">
    <property type="match status" value="1"/>
</dbReference>
<dbReference type="EMBL" id="JAAIKE010000015">
    <property type="protein sequence ID" value="NEX48648.1"/>
    <property type="molecule type" value="Genomic_DNA"/>
</dbReference>
<keyword evidence="11" id="KW-1185">Reference proteome</keyword>
<dbReference type="GO" id="GO:0046872">
    <property type="term" value="F:metal ion binding"/>
    <property type="evidence" value="ECO:0007669"/>
    <property type="project" value="UniProtKB-KW"/>
</dbReference>
<evidence type="ECO:0000256" key="4">
    <source>
        <dbReference type="ARBA" id="ARBA00013106"/>
    </source>
</evidence>
<comment type="caution">
    <text evidence="10">The sequence shown here is derived from an EMBL/GenBank/DDBJ whole genome shotgun (WGS) entry which is preliminary data.</text>
</comment>
<dbReference type="Pfam" id="PF00459">
    <property type="entry name" value="Inositol_P"/>
    <property type="match status" value="1"/>
</dbReference>
<dbReference type="PROSITE" id="PS00629">
    <property type="entry name" value="IMP_1"/>
    <property type="match status" value="1"/>
</dbReference>
<dbReference type="InterPro" id="IPR020583">
    <property type="entry name" value="Inositol_monoP_metal-BS"/>
</dbReference>
<dbReference type="EC" id="3.1.3.25" evidence="4"/>
<evidence type="ECO:0000256" key="1">
    <source>
        <dbReference type="ARBA" id="ARBA00001033"/>
    </source>
</evidence>
<evidence type="ECO:0000256" key="3">
    <source>
        <dbReference type="ARBA" id="ARBA00009759"/>
    </source>
</evidence>
<dbReference type="InterPro" id="IPR000760">
    <property type="entry name" value="Inositol_monophosphatase-like"/>
</dbReference>
<evidence type="ECO:0000256" key="7">
    <source>
        <dbReference type="ARBA" id="ARBA00022801"/>
    </source>
</evidence>
<dbReference type="InterPro" id="IPR051090">
    <property type="entry name" value="Inositol_monoP_superfamily"/>
</dbReference>
<evidence type="ECO:0000256" key="5">
    <source>
        <dbReference type="ARBA" id="ARBA00019784"/>
    </source>
</evidence>
<dbReference type="RefSeq" id="WP_164615481.1">
    <property type="nucleotide sequence ID" value="NZ_JAAIKE010000015.1"/>
</dbReference>
<dbReference type="Proteomes" id="UP000481421">
    <property type="component" value="Unassembled WGS sequence"/>
</dbReference>
<accession>A0A6B3RV26</accession>
<gene>
    <name evidence="10" type="ORF">G3572_20835</name>
</gene>
<comment type="catalytic activity">
    <reaction evidence="1">
        <text>a myo-inositol phosphate + H2O = myo-inositol + phosphate</text>
        <dbReference type="Rhea" id="RHEA:24056"/>
        <dbReference type="ChEBI" id="CHEBI:15377"/>
        <dbReference type="ChEBI" id="CHEBI:17268"/>
        <dbReference type="ChEBI" id="CHEBI:43474"/>
        <dbReference type="ChEBI" id="CHEBI:84139"/>
        <dbReference type="EC" id="3.1.3.25"/>
    </reaction>
</comment>
<evidence type="ECO:0000256" key="9">
    <source>
        <dbReference type="PIRSR" id="PIRSR600760-2"/>
    </source>
</evidence>
<proteinExistence type="inferred from homology"/>
<feature type="binding site" evidence="9">
    <location>
        <position position="86"/>
    </location>
    <ligand>
        <name>Mg(2+)</name>
        <dbReference type="ChEBI" id="CHEBI:18420"/>
        <label>1</label>
        <note>catalytic</note>
    </ligand>
</feature>
<evidence type="ECO:0000313" key="11">
    <source>
        <dbReference type="Proteomes" id="UP000481421"/>
    </source>
</evidence>
<dbReference type="AlphaFoldDB" id="A0A6B3RV26"/>
<dbReference type="CDD" id="cd01641">
    <property type="entry name" value="Bacterial_IMPase_like_1"/>
    <property type="match status" value="1"/>
</dbReference>
<protein>
    <recommendedName>
        <fullName evidence="5">Inositol-1-monophosphatase</fullName>
        <ecNumber evidence="4">3.1.3.25</ecNumber>
    </recommendedName>
</protein>
<feature type="binding site" evidence="9">
    <location>
        <position position="87"/>
    </location>
    <ligand>
        <name>Mg(2+)</name>
        <dbReference type="ChEBI" id="CHEBI:18420"/>
        <label>1</label>
        <note>catalytic</note>
    </ligand>
</feature>
<dbReference type="GO" id="GO:0052834">
    <property type="term" value="F:inositol monophosphate phosphatase activity"/>
    <property type="evidence" value="ECO:0007669"/>
    <property type="project" value="UniProtKB-EC"/>
</dbReference>
<dbReference type="SUPFAM" id="SSF56655">
    <property type="entry name" value="Carbohydrate phosphatase"/>
    <property type="match status" value="1"/>
</dbReference>
<organism evidence="10 11">
    <name type="scientific">Pseudotabrizicola algicola</name>
    <dbReference type="NCBI Taxonomy" id="2709381"/>
    <lineage>
        <taxon>Bacteria</taxon>
        <taxon>Pseudomonadati</taxon>
        <taxon>Pseudomonadota</taxon>
        <taxon>Alphaproteobacteria</taxon>
        <taxon>Rhodobacterales</taxon>
        <taxon>Paracoccaceae</taxon>
        <taxon>Pseudotabrizicola</taxon>
    </lineage>
</organism>
<evidence type="ECO:0000256" key="2">
    <source>
        <dbReference type="ARBA" id="ARBA00001946"/>
    </source>
</evidence>
<feature type="binding site" evidence="9">
    <location>
        <position position="84"/>
    </location>
    <ligand>
        <name>Mg(2+)</name>
        <dbReference type="ChEBI" id="CHEBI:18420"/>
        <label>1</label>
        <note>catalytic</note>
    </ligand>
</feature>
<keyword evidence="6 9" id="KW-0479">Metal-binding</keyword>
<evidence type="ECO:0000313" key="10">
    <source>
        <dbReference type="EMBL" id="NEX48648.1"/>
    </source>
</evidence>
<comment type="similarity">
    <text evidence="3">Belongs to the inositol monophosphatase superfamily.</text>
</comment>
<name>A0A6B3RV26_9RHOB</name>
<sequence length="264" mass="29158">MLNLQLALDFANRAADGAGEIARAHFRKSIEVEHKSDDSPVTVADRTIERFLRDRIEQVYPDHGILGEEHGDLNLDREFIWVVDPIDGTKSFVTGHPMFGGLIALLKNGEPQLGQIDMPAMGERWCGIKGKPTTLNRVPVRTSGCKDLAESYAYTTDPMLFSGSAQPVLDMLRDRVRLLRFGGDCYNYALLASGYCDLVLETGLQPYDYLPVVQIIRGAGGVISDWHGHDLGIDSRGDVLASATPELHAQMLKELERLHVTEAA</sequence>
<dbReference type="Gene3D" id="3.30.540.10">
    <property type="entry name" value="Fructose-1,6-Bisphosphatase, subunit A, domain 1"/>
    <property type="match status" value="1"/>
</dbReference>